<dbReference type="Proteomes" id="UP001056120">
    <property type="component" value="Linkage Group LG12"/>
</dbReference>
<reference evidence="1 2" key="2">
    <citation type="journal article" date="2022" name="Mol. Ecol. Resour.">
        <title>The genomes of chicory, endive, great burdock and yacon provide insights into Asteraceae paleo-polyploidization history and plant inulin production.</title>
        <authorList>
            <person name="Fan W."/>
            <person name="Wang S."/>
            <person name="Wang H."/>
            <person name="Wang A."/>
            <person name="Jiang F."/>
            <person name="Liu H."/>
            <person name="Zhao H."/>
            <person name="Xu D."/>
            <person name="Zhang Y."/>
        </authorList>
    </citation>
    <scope>NUCLEOTIDE SEQUENCE [LARGE SCALE GENOMIC DNA]</scope>
    <source>
        <strain evidence="2">cv. Yunnan</strain>
        <tissue evidence="1">Leaves</tissue>
    </source>
</reference>
<sequence>MFADFIHPKSKAIEEICNRMASWMKFMHTEGSVLLLVEALLESAWRLCKFSVIFGELSFSSIFLIWQICGSVVYEHIFDMTDLWGRWEKPLNSGWN</sequence>
<keyword evidence="2" id="KW-1185">Reference proteome</keyword>
<reference evidence="2" key="1">
    <citation type="journal article" date="2022" name="Mol. Ecol. Resour.">
        <title>The genomes of chicory, endive, great burdock and yacon provide insights into Asteraceae palaeo-polyploidization history and plant inulin production.</title>
        <authorList>
            <person name="Fan W."/>
            <person name="Wang S."/>
            <person name="Wang H."/>
            <person name="Wang A."/>
            <person name="Jiang F."/>
            <person name="Liu H."/>
            <person name="Zhao H."/>
            <person name="Xu D."/>
            <person name="Zhang Y."/>
        </authorList>
    </citation>
    <scope>NUCLEOTIDE SEQUENCE [LARGE SCALE GENOMIC DNA]</scope>
    <source>
        <strain evidence="2">cv. Yunnan</strain>
    </source>
</reference>
<dbReference type="EMBL" id="CM042029">
    <property type="protein sequence ID" value="KAI3793117.1"/>
    <property type="molecule type" value="Genomic_DNA"/>
</dbReference>
<gene>
    <name evidence="1" type="ORF">L1987_35731</name>
</gene>
<name>A0ACB9HBM3_9ASTR</name>
<organism evidence="1 2">
    <name type="scientific">Smallanthus sonchifolius</name>
    <dbReference type="NCBI Taxonomy" id="185202"/>
    <lineage>
        <taxon>Eukaryota</taxon>
        <taxon>Viridiplantae</taxon>
        <taxon>Streptophyta</taxon>
        <taxon>Embryophyta</taxon>
        <taxon>Tracheophyta</taxon>
        <taxon>Spermatophyta</taxon>
        <taxon>Magnoliopsida</taxon>
        <taxon>eudicotyledons</taxon>
        <taxon>Gunneridae</taxon>
        <taxon>Pentapetalae</taxon>
        <taxon>asterids</taxon>
        <taxon>campanulids</taxon>
        <taxon>Asterales</taxon>
        <taxon>Asteraceae</taxon>
        <taxon>Asteroideae</taxon>
        <taxon>Heliantheae alliance</taxon>
        <taxon>Millerieae</taxon>
        <taxon>Smallanthus</taxon>
    </lineage>
</organism>
<comment type="caution">
    <text evidence="1">The sequence shown here is derived from an EMBL/GenBank/DDBJ whole genome shotgun (WGS) entry which is preliminary data.</text>
</comment>
<evidence type="ECO:0000313" key="1">
    <source>
        <dbReference type="EMBL" id="KAI3793117.1"/>
    </source>
</evidence>
<protein>
    <submittedName>
        <fullName evidence="1">Uncharacterized protein</fullName>
    </submittedName>
</protein>
<proteinExistence type="predicted"/>
<accession>A0ACB9HBM3</accession>
<evidence type="ECO:0000313" key="2">
    <source>
        <dbReference type="Proteomes" id="UP001056120"/>
    </source>
</evidence>